<evidence type="ECO:0000256" key="7">
    <source>
        <dbReference type="RuleBase" id="RU361177"/>
    </source>
</evidence>
<dbReference type="InterPro" id="IPR000960">
    <property type="entry name" value="Flavin_mOase"/>
</dbReference>
<comment type="caution">
    <text evidence="8">The sequence shown here is derived from an EMBL/GenBank/DDBJ whole genome shotgun (WGS) entry which is preliminary data.</text>
</comment>
<protein>
    <recommendedName>
        <fullName evidence="7">Flavin-containing monooxygenase</fullName>
        <ecNumber evidence="7">1.-.-.-</ecNumber>
    </recommendedName>
</protein>
<reference evidence="9" key="1">
    <citation type="journal article" date="2016" name="Nature">
        <title>The genome of the seagrass Zostera marina reveals angiosperm adaptation to the sea.</title>
        <authorList>
            <person name="Olsen J.L."/>
            <person name="Rouze P."/>
            <person name="Verhelst B."/>
            <person name="Lin Y.-C."/>
            <person name="Bayer T."/>
            <person name="Collen J."/>
            <person name="Dattolo E."/>
            <person name="De Paoli E."/>
            <person name="Dittami S."/>
            <person name="Maumus F."/>
            <person name="Michel G."/>
            <person name="Kersting A."/>
            <person name="Lauritano C."/>
            <person name="Lohaus R."/>
            <person name="Toepel M."/>
            <person name="Tonon T."/>
            <person name="Vanneste K."/>
            <person name="Amirebrahimi M."/>
            <person name="Brakel J."/>
            <person name="Bostroem C."/>
            <person name="Chovatia M."/>
            <person name="Grimwood J."/>
            <person name="Jenkins J.W."/>
            <person name="Jueterbock A."/>
            <person name="Mraz A."/>
            <person name="Stam W.T."/>
            <person name="Tice H."/>
            <person name="Bornberg-Bauer E."/>
            <person name="Green P.J."/>
            <person name="Pearson G.A."/>
            <person name="Procaccini G."/>
            <person name="Duarte C.M."/>
            <person name="Schmutz J."/>
            <person name="Reusch T.B.H."/>
            <person name="Van de Peer Y."/>
        </authorList>
    </citation>
    <scope>NUCLEOTIDE SEQUENCE [LARGE SCALE GENOMIC DNA]</scope>
    <source>
        <strain evidence="9">cv. Finnish</strain>
    </source>
</reference>
<evidence type="ECO:0000313" key="8">
    <source>
        <dbReference type="EMBL" id="KMZ75533.1"/>
    </source>
</evidence>
<keyword evidence="6 7" id="KW-0560">Oxidoreductase</keyword>
<keyword evidence="5" id="KW-0521">NADP</keyword>
<evidence type="ECO:0000256" key="4">
    <source>
        <dbReference type="ARBA" id="ARBA00022827"/>
    </source>
</evidence>
<evidence type="ECO:0000256" key="6">
    <source>
        <dbReference type="ARBA" id="ARBA00023002"/>
    </source>
</evidence>
<dbReference type="Gene3D" id="3.50.50.60">
    <property type="entry name" value="FAD/NAD(P)-binding domain"/>
    <property type="match status" value="3"/>
</dbReference>
<dbReference type="AlphaFoldDB" id="A0A0K9Q2N2"/>
<comment type="cofactor">
    <cofactor evidence="1 7">
        <name>FAD</name>
        <dbReference type="ChEBI" id="CHEBI:57692"/>
    </cofactor>
</comment>
<dbReference type="GO" id="GO:0050661">
    <property type="term" value="F:NADP binding"/>
    <property type="evidence" value="ECO:0007669"/>
    <property type="project" value="InterPro"/>
</dbReference>
<dbReference type="InterPro" id="IPR036188">
    <property type="entry name" value="FAD/NAD-bd_sf"/>
</dbReference>
<dbReference type="GO" id="GO:0004497">
    <property type="term" value="F:monooxygenase activity"/>
    <property type="evidence" value="ECO:0000318"/>
    <property type="project" value="GO_Central"/>
</dbReference>
<gene>
    <name evidence="8" type="ORF">ZOSMA_113G00190</name>
</gene>
<dbReference type="OMA" id="HTDEICE"/>
<dbReference type="STRING" id="29655.A0A0K9Q2N2"/>
<dbReference type="PANTHER" id="PTHR23023">
    <property type="entry name" value="DIMETHYLANILINE MONOOXYGENASE"/>
    <property type="match status" value="1"/>
</dbReference>
<dbReference type="FunFam" id="3.50.50.60:FF:000167">
    <property type="entry name" value="Flavin-containing monooxygenase"/>
    <property type="match status" value="1"/>
</dbReference>
<dbReference type="EMBL" id="LFYR01000158">
    <property type="protein sequence ID" value="KMZ75533.1"/>
    <property type="molecule type" value="Genomic_DNA"/>
</dbReference>
<evidence type="ECO:0000256" key="1">
    <source>
        <dbReference type="ARBA" id="ARBA00001974"/>
    </source>
</evidence>
<dbReference type="GO" id="GO:0050660">
    <property type="term" value="F:flavin adenine dinucleotide binding"/>
    <property type="evidence" value="ECO:0007669"/>
    <property type="project" value="InterPro"/>
</dbReference>
<dbReference type="InterPro" id="IPR020946">
    <property type="entry name" value="Flavin_mOase-like"/>
</dbReference>
<accession>A0A0K9Q2N2</accession>
<dbReference type="PIRSF" id="PIRSF000332">
    <property type="entry name" value="FMO"/>
    <property type="match status" value="1"/>
</dbReference>
<keyword evidence="3 7" id="KW-0285">Flavoprotein</keyword>
<dbReference type="SUPFAM" id="SSF51905">
    <property type="entry name" value="FAD/NAD(P)-binding domain"/>
    <property type="match status" value="2"/>
</dbReference>
<proteinExistence type="inferred from homology"/>
<dbReference type="GO" id="GO:0004499">
    <property type="term" value="F:N,N-dimethylaniline monooxygenase activity"/>
    <property type="evidence" value="ECO:0007669"/>
    <property type="project" value="InterPro"/>
</dbReference>
<sequence>MAMHRQGRFDPKVAIIGAGISGMVAAKELARFNPMVFEATDSIGGVWKHCSYRSTKLQTPRIDYEFSDYQWKDRRNPSFPTHDEILDYLAGYATHFDLWKNIYFRSKVVEIKFIGANVTSADRYSLSGHPVWEIAVQDHLSETIKWYKFEFVIMCIGKYGDVANIPVFPEGNGPEVFAGTVMHSMDYCKLDGEEIRRLVKGKKIIVVGYKKSAIDLAIECAAAAAKHCTMIVRGLHWVVPSYSIWGLPFFLFYSTRFSQFFHRTPNQGFLRSVLSYLSSPFRRGVSKFIESYLAWKLPLEKYGLKPDHPFVEDYASCQMAILPTDFFREADAGRIRFQKLPMTGGRNWCFYENGVLLNDKDDNVTKLEADVVFLATGFNGKGKLKSILPEPFRDIILDPSSGLIPLYRGTIHPLISQMAFVGYIESVSNLHTSELRCKWLSRLLDGRFELPTVEEMFANTREETEVMKKTTRFYKRHCISTYSINHSDEMCRDMGWRTRRKKGWFSDVFSPYGNQDYKEDEK</sequence>
<dbReference type="Pfam" id="PF00743">
    <property type="entry name" value="FMO-like"/>
    <property type="match status" value="1"/>
</dbReference>
<evidence type="ECO:0000313" key="9">
    <source>
        <dbReference type="Proteomes" id="UP000036987"/>
    </source>
</evidence>
<keyword evidence="9" id="KW-1185">Reference proteome</keyword>
<dbReference type="OrthoDB" id="66881at2759"/>
<organism evidence="8 9">
    <name type="scientific">Zostera marina</name>
    <name type="common">Eelgrass</name>
    <dbReference type="NCBI Taxonomy" id="29655"/>
    <lineage>
        <taxon>Eukaryota</taxon>
        <taxon>Viridiplantae</taxon>
        <taxon>Streptophyta</taxon>
        <taxon>Embryophyta</taxon>
        <taxon>Tracheophyta</taxon>
        <taxon>Spermatophyta</taxon>
        <taxon>Magnoliopsida</taxon>
        <taxon>Liliopsida</taxon>
        <taxon>Zosteraceae</taxon>
        <taxon>Zostera</taxon>
    </lineage>
</organism>
<keyword evidence="4 7" id="KW-0274">FAD</keyword>
<dbReference type="EC" id="1.-.-.-" evidence="7"/>
<dbReference type="InterPro" id="IPR050346">
    <property type="entry name" value="FMO-like"/>
</dbReference>
<name>A0A0K9Q2N2_ZOSMR</name>
<comment type="similarity">
    <text evidence="2 7">Belongs to the FMO family.</text>
</comment>
<dbReference type="Proteomes" id="UP000036987">
    <property type="component" value="Unassembled WGS sequence"/>
</dbReference>
<evidence type="ECO:0000256" key="5">
    <source>
        <dbReference type="ARBA" id="ARBA00022857"/>
    </source>
</evidence>
<evidence type="ECO:0000256" key="2">
    <source>
        <dbReference type="ARBA" id="ARBA00009183"/>
    </source>
</evidence>
<keyword evidence="7 8" id="KW-0503">Monooxygenase</keyword>
<evidence type="ECO:0000256" key="3">
    <source>
        <dbReference type="ARBA" id="ARBA00022630"/>
    </source>
</evidence>